<gene>
    <name evidence="3" type="ORF">HGRIS_005080</name>
</gene>
<feature type="compositionally biased region" description="Low complexity" evidence="2">
    <location>
        <begin position="305"/>
        <end position="316"/>
    </location>
</feature>
<feature type="compositionally biased region" description="Polar residues" evidence="2">
    <location>
        <begin position="293"/>
        <end position="304"/>
    </location>
</feature>
<feature type="compositionally biased region" description="Low complexity" evidence="2">
    <location>
        <begin position="281"/>
        <end position="292"/>
    </location>
</feature>
<feature type="compositionally biased region" description="Low complexity" evidence="2">
    <location>
        <begin position="162"/>
        <end position="182"/>
    </location>
</feature>
<sequence length="575" mass="61070">MATSSLPDLPSPLSPPPLSSPPPQPPPPPPLGASMSHSSASASSSSAAAAALSLSVSVSPPKHSTMHGHVHSYSHGRDRSLSRPSSRTSIRSGGRASPAPGAYSSDDPVALRTQMSTIKHSIRQQQAHLQSLETQLLRGPRPLPPEIDLLASPPGPAPPSSYSPISGPTSAGSTSSATTSTTMKRRSSFDVLQGIAGPDSGLPLPSTRNGVNGANGVNGVGGPGGALAGEDGIREGVPMSFGVGAASPTAYKRVPSPTRTLSRIPVASVGNARALAEEGNSSSSTSSRTATSNGLAQSTNSSTRAGGDADASSASLQPPPPSPNRRASFTPGGTTKVLADLQTGVINARTALENTKAQLRLSQRTVAQLTRLTEDLKEGRERLRLENEGLNNVVARKERLLQEVLERARKAEAEAAQLKAQLKSETSTSKRAMREMEATVAEATAVSSKSEREYLTLRDSVRGLVEGFKTDTDRLKEEVRRREERWRAEAESVGAKYRTLVEEVKRGEAARALVKQLREEDRRKGEEVEKAWTDEILRMKEMVETSGEAEEEARSTARELASELGRLRRLMQRDH</sequence>
<feature type="compositionally biased region" description="Gly residues" evidence="2">
    <location>
        <begin position="216"/>
        <end position="227"/>
    </location>
</feature>
<dbReference type="Proteomes" id="UP001556367">
    <property type="component" value="Unassembled WGS sequence"/>
</dbReference>
<protein>
    <recommendedName>
        <fullName evidence="5">SWI5-dependent HO expression protein 3</fullName>
    </recommendedName>
</protein>
<name>A0ABR3JDX5_9AGAR</name>
<keyword evidence="1" id="KW-0175">Coiled coil</keyword>
<feature type="compositionally biased region" description="Pro residues" evidence="2">
    <location>
        <begin position="9"/>
        <end position="31"/>
    </location>
</feature>
<feature type="coiled-coil region" evidence="1">
    <location>
        <begin position="352"/>
        <end position="453"/>
    </location>
</feature>
<proteinExistence type="predicted"/>
<comment type="caution">
    <text evidence="3">The sequence shown here is derived from an EMBL/GenBank/DDBJ whole genome shotgun (WGS) entry which is preliminary data.</text>
</comment>
<reference evidence="4" key="1">
    <citation type="submission" date="2024-06" db="EMBL/GenBank/DDBJ databases">
        <title>Multi-omics analyses provide insights into the biosynthesis of the anticancer antibiotic pleurotin in Hohenbuehelia grisea.</title>
        <authorList>
            <person name="Weaver J.A."/>
            <person name="Alberti F."/>
        </authorList>
    </citation>
    <scope>NUCLEOTIDE SEQUENCE [LARGE SCALE GENOMIC DNA]</scope>
    <source>
        <strain evidence="4">T-177</strain>
    </source>
</reference>
<feature type="compositionally biased region" description="Polar residues" evidence="2">
    <location>
        <begin position="82"/>
        <end position="91"/>
    </location>
</feature>
<evidence type="ECO:0000313" key="3">
    <source>
        <dbReference type="EMBL" id="KAL0953914.1"/>
    </source>
</evidence>
<accession>A0ABR3JDX5</accession>
<keyword evidence="4" id="KW-1185">Reference proteome</keyword>
<feature type="compositionally biased region" description="Low complexity" evidence="2">
    <location>
        <begin position="33"/>
        <end position="59"/>
    </location>
</feature>
<feature type="compositionally biased region" description="Basic residues" evidence="2">
    <location>
        <begin position="64"/>
        <end position="74"/>
    </location>
</feature>
<evidence type="ECO:0000256" key="2">
    <source>
        <dbReference type="SAM" id="MobiDB-lite"/>
    </source>
</evidence>
<feature type="compositionally biased region" description="Polar residues" evidence="2">
    <location>
        <begin position="113"/>
        <end position="134"/>
    </location>
</feature>
<dbReference type="EMBL" id="JASNQZ010000008">
    <property type="protein sequence ID" value="KAL0953914.1"/>
    <property type="molecule type" value="Genomic_DNA"/>
</dbReference>
<evidence type="ECO:0000256" key="1">
    <source>
        <dbReference type="SAM" id="Coils"/>
    </source>
</evidence>
<evidence type="ECO:0000313" key="4">
    <source>
        <dbReference type="Proteomes" id="UP001556367"/>
    </source>
</evidence>
<organism evidence="3 4">
    <name type="scientific">Hohenbuehelia grisea</name>
    <dbReference type="NCBI Taxonomy" id="104357"/>
    <lineage>
        <taxon>Eukaryota</taxon>
        <taxon>Fungi</taxon>
        <taxon>Dikarya</taxon>
        <taxon>Basidiomycota</taxon>
        <taxon>Agaricomycotina</taxon>
        <taxon>Agaricomycetes</taxon>
        <taxon>Agaricomycetidae</taxon>
        <taxon>Agaricales</taxon>
        <taxon>Pleurotineae</taxon>
        <taxon>Pleurotaceae</taxon>
        <taxon>Hohenbuehelia</taxon>
    </lineage>
</organism>
<evidence type="ECO:0008006" key="5">
    <source>
        <dbReference type="Google" id="ProtNLM"/>
    </source>
</evidence>
<feature type="region of interest" description="Disordered" evidence="2">
    <location>
        <begin position="275"/>
        <end position="334"/>
    </location>
</feature>
<feature type="region of interest" description="Disordered" evidence="2">
    <location>
        <begin position="1"/>
        <end position="231"/>
    </location>
</feature>